<keyword evidence="7 8" id="KW-0012">Acyltransferase</keyword>
<gene>
    <name evidence="8 10" type="primary">lnt</name>
    <name evidence="10" type="ORF">GS597_04405</name>
</gene>
<dbReference type="GO" id="GO:0016410">
    <property type="term" value="F:N-acyltransferase activity"/>
    <property type="evidence" value="ECO:0007669"/>
    <property type="project" value="UniProtKB-UniRule"/>
</dbReference>
<dbReference type="NCBIfam" id="TIGR00546">
    <property type="entry name" value="lnt"/>
    <property type="match status" value="1"/>
</dbReference>
<feature type="transmembrane region" description="Helical" evidence="8">
    <location>
        <begin position="33"/>
        <end position="53"/>
    </location>
</feature>
<proteinExistence type="inferred from homology"/>
<evidence type="ECO:0000256" key="3">
    <source>
        <dbReference type="ARBA" id="ARBA00022679"/>
    </source>
</evidence>
<dbReference type="InterPro" id="IPR004563">
    <property type="entry name" value="Apolipo_AcylTrfase"/>
</dbReference>
<dbReference type="EMBL" id="WVIC01000006">
    <property type="protein sequence ID" value="NCJ05765.1"/>
    <property type="molecule type" value="Genomic_DNA"/>
</dbReference>
<keyword evidence="11" id="KW-1185">Reference proteome</keyword>
<name>A0A8K2A799_9CYAN</name>
<evidence type="ECO:0000256" key="1">
    <source>
        <dbReference type="ARBA" id="ARBA00004651"/>
    </source>
</evidence>
<dbReference type="Proteomes" id="UP000607397">
    <property type="component" value="Unassembled WGS sequence"/>
</dbReference>
<dbReference type="PANTHER" id="PTHR38686:SF1">
    <property type="entry name" value="APOLIPOPROTEIN N-ACYLTRANSFERASE"/>
    <property type="match status" value="1"/>
</dbReference>
<keyword evidence="3 8" id="KW-0808">Transferase</keyword>
<dbReference type="InterPro" id="IPR045378">
    <property type="entry name" value="LNT_N"/>
</dbReference>
<evidence type="ECO:0000256" key="7">
    <source>
        <dbReference type="ARBA" id="ARBA00023315"/>
    </source>
</evidence>
<feature type="transmembrane region" description="Helical" evidence="8">
    <location>
        <begin position="104"/>
        <end position="121"/>
    </location>
</feature>
<accession>A0A8K2A799</accession>
<feature type="transmembrane region" description="Helical" evidence="8">
    <location>
        <begin position="6"/>
        <end position="26"/>
    </location>
</feature>
<dbReference type="Pfam" id="PF20154">
    <property type="entry name" value="LNT_N"/>
    <property type="match status" value="1"/>
</dbReference>
<evidence type="ECO:0000256" key="8">
    <source>
        <dbReference type="HAMAP-Rule" id="MF_01148"/>
    </source>
</evidence>
<feature type="transmembrane region" description="Helical" evidence="8">
    <location>
        <begin position="141"/>
        <end position="161"/>
    </location>
</feature>
<evidence type="ECO:0000256" key="6">
    <source>
        <dbReference type="ARBA" id="ARBA00023136"/>
    </source>
</evidence>
<comment type="similarity">
    <text evidence="8">Belongs to the CN hydrolase family. Apolipoprotein N-acyltransferase subfamily.</text>
</comment>
<keyword evidence="4 8" id="KW-0812">Transmembrane</keyword>
<dbReference type="PANTHER" id="PTHR38686">
    <property type="entry name" value="APOLIPOPROTEIN N-ACYLTRANSFERASE"/>
    <property type="match status" value="1"/>
</dbReference>
<evidence type="ECO:0000256" key="4">
    <source>
        <dbReference type="ARBA" id="ARBA00022692"/>
    </source>
</evidence>
<feature type="transmembrane region" description="Helical" evidence="8">
    <location>
        <begin position="65"/>
        <end position="92"/>
    </location>
</feature>
<dbReference type="HAMAP" id="MF_01148">
    <property type="entry name" value="Lnt"/>
    <property type="match status" value="1"/>
</dbReference>
<dbReference type="Gene3D" id="3.60.110.10">
    <property type="entry name" value="Carbon-nitrogen hydrolase"/>
    <property type="match status" value="1"/>
</dbReference>
<comment type="subcellular location">
    <subcellularLocation>
        <location evidence="1 8">Cell membrane</location>
        <topology evidence="1 8">Multi-pass membrane protein</topology>
    </subcellularLocation>
</comment>
<evidence type="ECO:0000313" key="10">
    <source>
        <dbReference type="EMBL" id="NCJ05765.1"/>
    </source>
</evidence>
<dbReference type="EC" id="2.3.1.269" evidence="8"/>
<feature type="domain" description="CN hydrolase" evidence="9">
    <location>
        <begin position="218"/>
        <end position="455"/>
    </location>
</feature>
<dbReference type="InterPro" id="IPR036526">
    <property type="entry name" value="C-N_Hydrolase_sf"/>
</dbReference>
<reference evidence="10" key="1">
    <citation type="submission" date="2019-12" db="EMBL/GenBank/DDBJ databases">
        <title>High-Quality draft genome sequences of three cyanobacteria isolated from the limestone walls of the Old Cathedral of Coimbra.</title>
        <authorList>
            <person name="Tiago I."/>
            <person name="Soares F."/>
            <person name="Portugal A."/>
        </authorList>
    </citation>
    <scope>NUCLEOTIDE SEQUENCE [LARGE SCALE GENOMIC DNA]</scope>
    <source>
        <strain evidence="10">C</strain>
    </source>
</reference>
<keyword evidence="6 8" id="KW-0472">Membrane</keyword>
<comment type="caution">
    <text evidence="10">The sequence shown here is derived from an EMBL/GenBank/DDBJ whole genome shotgun (WGS) entry which is preliminary data.</text>
</comment>
<dbReference type="UniPathway" id="UPA00666"/>
<evidence type="ECO:0000313" key="11">
    <source>
        <dbReference type="Proteomes" id="UP000607397"/>
    </source>
</evidence>
<dbReference type="PROSITE" id="PS50263">
    <property type="entry name" value="CN_HYDROLASE"/>
    <property type="match status" value="1"/>
</dbReference>
<dbReference type="Pfam" id="PF00795">
    <property type="entry name" value="CN_hydrolase"/>
    <property type="match status" value="1"/>
</dbReference>
<dbReference type="GO" id="GO:0005886">
    <property type="term" value="C:plasma membrane"/>
    <property type="evidence" value="ECO:0007669"/>
    <property type="project" value="UniProtKB-SubCell"/>
</dbReference>
<dbReference type="GO" id="GO:0042158">
    <property type="term" value="P:lipoprotein biosynthetic process"/>
    <property type="evidence" value="ECO:0007669"/>
    <property type="project" value="UniProtKB-UniRule"/>
</dbReference>
<evidence type="ECO:0000256" key="5">
    <source>
        <dbReference type="ARBA" id="ARBA00022989"/>
    </source>
</evidence>
<dbReference type="CDD" id="cd07571">
    <property type="entry name" value="ALP_N-acyl_transferase"/>
    <property type="match status" value="1"/>
</dbReference>
<sequence>MGLPTVQPHLWGLAWLALAPLWWLICRYRWPQAFGLGVLWGVAYHGSVLSWITGLHPLTWLGVPWLASVAIAATCWGLITLWGALMVGIWALGLVKLTQACSPGVRIGLGVTLWCLLEWLWSQSPLWWTALNLTQSPSNLVVLHLGQISGPVTVAAVIVAVNGLGAEAFRKWHADQRWRRPYLYGALGLFLGAHLLGWSLYRQPLAAPASAQLRIGIVQGNIPTRVKLTPLGLQQATQVYTQGYEQLVAAGVDAVLMPEGAFPIRWPHQPPQALLTALRTQGVPLWVGTFLPQGDRITQSLAALDSNGQVLSRYDKVKLVPLGEYIPWEGVFGGLVNRLSPIEASMVPGRLDQQFQTPWGSAIAAICYDSAFANIFRHQAQTGGSFILTAANNDPYSARMMAQTHAQNVMRAIETDRWAVQATNTGYSSLIDPHGQTRWQSGLNTPEVYVGELARRTTQTLYVQWGSWLLLPWMGMSALGLFRSRLGRCG</sequence>
<evidence type="ECO:0000256" key="2">
    <source>
        <dbReference type="ARBA" id="ARBA00022475"/>
    </source>
</evidence>
<protein>
    <recommendedName>
        <fullName evidence="8">Apolipoprotein N-acyltransferase</fullName>
        <shortName evidence="8">ALP N-acyltransferase</shortName>
        <ecNumber evidence="8">2.3.1.269</ecNumber>
    </recommendedName>
</protein>
<organism evidence="10 11">
    <name type="scientific">Petrachloros mirabilis ULC683</name>
    <dbReference type="NCBI Taxonomy" id="2781853"/>
    <lineage>
        <taxon>Bacteria</taxon>
        <taxon>Bacillati</taxon>
        <taxon>Cyanobacteriota</taxon>
        <taxon>Cyanophyceae</taxon>
        <taxon>Synechococcales</taxon>
        <taxon>Petrachlorosaceae</taxon>
        <taxon>Petrachloros</taxon>
        <taxon>Petrachloros mirabilis</taxon>
    </lineage>
</organism>
<comment type="pathway">
    <text evidence="8">Protein modification; lipoprotein biosynthesis (N-acyl transfer).</text>
</comment>
<feature type="transmembrane region" description="Helical" evidence="8">
    <location>
        <begin position="182"/>
        <end position="201"/>
    </location>
</feature>
<dbReference type="SUPFAM" id="SSF56317">
    <property type="entry name" value="Carbon-nitrogen hydrolase"/>
    <property type="match status" value="1"/>
</dbReference>
<keyword evidence="5 8" id="KW-1133">Transmembrane helix</keyword>
<dbReference type="AlphaFoldDB" id="A0A8K2A799"/>
<dbReference type="InterPro" id="IPR003010">
    <property type="entry name" value="C-N_Hydrolase"/>
</dbReference>
<comment type="catalytic activity">
    <reaction evidence="8">
        <text>N-terminal S-1,2-diacyl-sn-glyceryl-L-cysteinyl-[lipoprotein] + a glycerophospholipid = N-acyl-S-1,2-diacyl-sn-glyceryl-L-cysteinyl-[lipoprotein] + a 2-acyl-sn-glycero-3-phospholipid + H(+)</text>
        <dbReference type="Rhea" id="RHEA:48228"/>
        <dbReference type="Rhea" id="RHEA-COMP:14681"/>
        <dbReference type="Rhea" id="RHEA-COMP:14684"/>
        <dbReference type="ChEBI" id="CHEBI:15378"/>
        <dbReference type="ChEBI" id="CHEBI:136912"/>
        <dbReference type="ChEBI" id="CHEBI:140656"/>
        <dbReference type="ChEBI" id="CHEBI:140657"/>
        <dbReference type="ChEBI" id="CHEBI:140660"/>
        <dbReference type="EC" id="2.3.1.269"/>
    </reaction>
</comment>
<comment type="function">
    <text evidence="8">Catalyzes the phospholipid dependent N-acylation of the N-terminal cysteine of apolipoprotein, the last step in lipoprotein maturation.</text>
</comment>
<keyword evidence="2 8" id="KW-1003">Cell membrane</keyword>
<evidence type="ECO:0000259" key="9">
    <source>
        <dbReference type="PROSITE" id="PS50263"/>
    </source>
</evidence>